<dbReference type="RefSeq" id="XP_021868916.1">
    <property type="nucleotide sequence ID" value="XM_022016731.1"/>
</dbReference>
<dbReference type="Pfam" id="PF11754">
    <property type="entry name" value="Velvet"/>
    <property type="match status" value="1"/>
</dbReference>
<gene>
    <name evidence="7" type="ORF">BD324DRAFT_634450</name>
</gene>
<keyword evidence="2" id="KW-0805">Transcription regulation</keyword>
<name>A0A1Y1UAV2_9TREE</name>
<dbReference type="STRING" id="4999.A0A1Y1UAV2"/>
<dbReference type="GO" id="GO:0005634">
    <property type="term" value="C:nucleus"/>
    <property type="evidence" value="ECO:0007669"/>
    <property type="project" value="UniProtKB-SubCell"/>
</dbReference>
<dbReference type="Gene3D" id="2.60.40.3960">
    <property type="entry name" value="Velvet domain"/>
    <property type="match status" value="2"/>
</dbReference>
<feature type="compositionally biased region" description="Polar residues" evidence="5">
    <location>
        <begin position="1"/>
        <end position="19"/>
    </location>
</feature>
<keyword evidence="3" id="KW-0804">Transcription</keyword>
<feature type="region of interest" description="Disordered" evidence="5">
    <location>
        <begin position="164"/>
        <end position="255"/>
    </location>
</feature>
<dbReference type="Proteomes" id="UP000193218">
    <property type="component" value="Unassembled WGS sequence"/>
</dbReference>
<evidence type="ECO:0000256" key="4">
    <source>
        <dbReference type="ARBA" id="ARBA00023242"/>
    </source>
</evidence>
<accession>A0A1Y1UAV2</accession>
<evidence type="ECO:0000259" key="6">
    <source>
        <dbReference type="PROSITE" id="PS51821"/>
    </source>
</evidence>
<protein>
    <submittedName>
        <fullName evidence="7">Velvet factor-domain-containing protein</fullName>
    </submittedName>
</protein>
<evidence type="ECO:0000256" key="2">
    <source>
        <dbReference type="ARBA" id="ARBA00023015"/>
    </source>
</evidence>
<evidence type="ECO:0000256" key="3">
    <source>
        <dbReference type="ARBA" id="ARBA00023163"/>
    </source>
</evidence>
<comment type="subcellular location">
    <subcellularLocation>
        <location evidence="1">Nucleus</location>
    </subcellularLocation>
</comment>
<reference evidence="7 8" key="1">
    <citation type="submission" date="2017-03" db="EMBL/GenBank/DDBJ databases">
        <title>Widespread Adenine N6-methylation of Active Genes in Fungi.</title>
        <authorList>
            <consortium name="DOE Joint Genome Institute"/>
            <person name="Mondo S.J."/>
            <person name="Dannebaum R.O."/>
            <person name="Kuo R.C."/>
            <person name="Louie K.B."/>
            <person name="Bewick A.J."/>
            <person name="Labutti K."/>
            <person name="Haridas S."/>
            <person name="Kuo A."/>
            <person name="Salamov A."/>
            <person name="Ahrendt S.R."/>
            <person name="Lau R."/>
            <person name="Bowen B.P."/>
            <person name="Lipzen A."/>
            <person name="Sullivan W."/>
            <person name="Andreopoulos W.B."/>
            <person name="Clum A."/>
            <person name="Lindquist E."/>
            <person name="Daum C."/>
            <person name="Northen T.R."/>
            <person name="Ramamoorthy G."/>
            <person name="Schmitz R.J."/>
            <person name="Gryganskyi A."/>
            <person name="Culley D."/>
            <person name="Magnuson J."/>
            <person name="James T.Y."/>
            <person name="O'Malley M.A."/>
            <person name="Stajich J.E."/>
            <person name="Spatafora J.W."/>
            <person name="Visel A."/>
            <person name="Grigoriev I.V."/>
        </authorList>
    </citation>
    <scope>NUCLEOTIDE SEQUENCE [LARGE SCALE GENOMIC DNA]</scope>
    <source>
        <strain evidence="7 8">NRRL Y-17943</strain>
    </source>
</reference>
<dbReference type="InterPro" id="IPR021740">
    <property type="entry name" value="Velvet"/>
</dbReference>
<dbReference type="AlphaFoldDB" id="A0A1Y1UAV2"/>
<dbReference type="GeneID" id="33558540"/>
<dbReference type="EMBL" id="NBSH01000013">
    <property type="protein sequence ID" value="ORX34674.1"/>
    <property type="molecule type" value="Genomic_DNA"/>
</dbReference>
<feature type="domain" description="Velvet" evidence="6">
    <location>
        <begin position="59"/>
        <end position="361"/>
    </location>
</feature>
<keyword evidence="8" id="KW-1185">Reference proteome</keyword>
<evidence type="ECO:0000313" key="8">
    <source>
        <dbReference type="Proteomes" id="UP000193218"/>
    </source>
</evidence>
<evidence type="ECO:0000313" key="7">
    <source>
        <dbReference type="EMBL" id="ORX34674.1"/>
    </source>
</evidence>
<keyword evidence="4" id="KW-0539">Nucleus</keyword>
<evidence type="ECO:0000256" key="1">
    <source>
        <dbReference type="ARBA" id="ARBA00004123"/>
    </source>
</evidence>
<dbReference type="InterPro" id="IPR038491">
    <property type="entry name" value="Velvet_dom_sf"/>
</dbReference>
<dbReference type="PANTHER" id="PTHR33572">
    <property type="entry name" value="SPORE DEVELOPMENT REGULATOR VOSA"/>
    <property type="match status" value="1"/>
</dbReference>
<dbReference type="InParanoid" id="A0A1Y1UAV2"/>
<comment type="caution">
    <text evidence="7">The sequence shown here is derived from an EMBL/GenBank/DDBJ whole genome shotgun (WGS) entry which is preliminary data.</text>
</comment>
<dbReference type="PROSITE" id="PS51821">
    <property type="entry name" value="VELVET"/>
    <property type="match status" value="1"/>
</dbReference>
<dbReference type="OrthoDB" id="1746739at2759"/>
<evidence type="ECO:0000256" key="5">
    <source>
        <dbReference type="SAM" id="MobiDB-lite"/>
    </source>
</evidence>
<dbReference type="InterPro" id="IPR037525">
    <property type="entry name" value="Velvet_dom"/>
</dbReference>
<feature type="compositionally biased region" description="Low complexity" evidence="5">
    <location>
        <begin position="171"/>
        <end position="189"/>
    </location>
</feature>
<feature type="region of interest" description="Disordered" evidence="5">
    <location>
        <begin position="1"/>
        <end position="40"/>
    </location>
</feature>
<sequence>MRPSSRSKGTTSASTSRRPSVTRDDSSGAGPSRLEPYSEQKGRMAWGDMYAMSRGTFAGTSIRHCLELCQEPTHGRRRTDKDRRPLAHCPILRLRIYSCFKTPSGDWTESAIDLTSVECTSYVCASDLLPDRSTTPVLPTPATSSTIYAAPVAQPARAETILDTGQSTPISHGTSSSRRSSLAHLMSASAPPRGPPILPTDLDTVPGPSSLSHVPHFPSQTAPPILQNTSQGKQRERERSSGSSPNSDDPAAAKKLRGAEERNLFGSLHVSAIKVPAPDGECGVWFLFNDLTVRLEGVYQLRLRVYDLSTIAGYSGQHVQPLVEILTSPFVVHSPRAFPGVPPTTPLIEHFTSMGFKLTSRKNEKQARQQSQPKLSRKTTPERPDPHPVQPDACRHPSQRQSAMSTSSGSKTATSVSSGYRHGLSSSDLAGAGASSSRSSGVDMTDEYGVGQAGKDGNSLRPLPESSSEDVLMDAKPSQKWR</sequence>
<organism evidence="7 8">
    <name type="scientific">Kockovaella imperatae</name>
    <dbReference type="NCBI Taxonomy" id="4999"/>
    <lineage>
        <taxon>Eukaryota</taxon>
        <taxon>Fungi</taxon>
        <taxon>Dikarya</taxon>
        <taxon>Basidiomycota</taxon>
        <taxon>Agaricomycotina</taxon>
        <taxon>Tremellomycetes</taxon>
        <taxon>Tremellales</taxon>
        <taxon>Cuniculitremaceae</taxon>
        <taxon>Kockovaella</taxon>
    </lineage>
</organism>
<proteinExistence type="predicted"/>
<feature type="region of interest" description="Disordered" evidence="5">
    <location>
        <begin position="358"/>
        <end position="482"/>
    </location>
</feature>
<dbReference type="PANTHER" id="PTHR33572:SF3">
    <property type="entry name" value="VELVET COMPLEX SUBUNIT B"/>
    <property type="match status" value="1"/>
</dbReference>
<feature type="compositionally biased region" description="Polar residues" evidence="5">
    <location>
        <begin position="207"/>
        <end position="232"/>
    </location>
</feature>
<feature type="compositionally biased region" description="Low complexity" evidence="5">
    <location>
        <begin position="402"/>
        <end position="441"/>
    </location>
</feature>